<feature type="region of interest" description="Disordered" evidence="10">
    <location>
        <begin position="253"/>
        <end position="281"/>
    </location>
</feature>
<keyword evidence="4 9" id="KW-0547">Nucleotide-binding</keyword>
<dbReference type="InterPro" id="IPR008271">
    <property type="entry name" value="Ser/Thr_kinase_AS"/>
</dbReference>
<sequence>MVDQLTQHDPRRIGPFEVLGRLGAGGMGLVYLARSASGRRVAIKTVRTELAEDQLFRVRFTREVEAARAVSGFYTAAVVDADPRAAVPWLATAYVPAPSLEEIVNECGPMPAQAVRWLAAGVAEALQSIHGAGLVHRDLKPSNVLVVEDGPRVIDFGIASGVSNTRLTMTNVAVGTPAYMSPEQAKDSRSVTGASDVFSLGSMLVFAATGHPPFHGANPVETVFMLLREGPDLEGLPAELRPLIESCMQMEATGRPNPADLQSQLAPHLFGSGSDDSGTASAWLPERAVGLIEARRNGRPPAKPGPGGPGGGRSGGRGALPPPPPHDPVIPAPVGAPDAGPVRLAGAQVPIGPGPRVSDVRAAAVQAPRPETALAASWAKARPGLNGADPGVGVPAPPPVPPETASGWRPWRFRMSNDVWGTPSVSDALVYVTSFEVHALDVATGRRSFKTRDVAWSMAVADGRIHASDGPTLFALDAREGADLWRLSLDAWVYSLKADRGTVVTGTRGGGVQTWEASNGQKLWELSGCQTDFESPEAGPAVHEGTVFVWQDARLRALDARTGDERWSYPIGDAASCGGVPVRLTYAPDGYLYACAGTRVLAIDVASGRVKWHFEAPAAFLCAPTFAPGPAVTGGGIYLADYLGTVYALDATDGRDRWRIATESRASIEPVLVAAGHVHVGSGKGLYTLDAVTGTPKWRFQAGGDIVGAPAVAEGRIHFGSTDHLLYTLKADDGRLRWKLATGGEITGSPVVKDGVVYACSKDRCVYALDAEKGTGTARTS</sequence>
<evidence type="ECO:0000259" key="11">
    <source>
        <dbReference type="PROSITE" id="PS50011"/>
    </source>
</evidence>
<dbReference type="InterPro" id="IPR011009">
    <property type="entry name" value="Kinase-like_dom_sf"/>
</dbReference>
<reference evidence="12 13" key="1">
    <citation type="submission" date="2023-04" db="EMBL/GenBank/DDBJ databases">
        <title>Forest soil microbial communities from Buena Vista Peninsula, Colon Province, Panama.</title>
        <authorList>
            <person name="Bouskill N."/>
        </authorList>
    </citation>
    <scope>NUCLEOTIDE SEQUENCE [LARGE SCALE GENOMIC DNA]</scope>
    <source>
        <strain evidence="12 13">GGS1</strain>
    </source>
</reference>
<dbReference type="PANTHER" id="PTHR22983">
    <property type="entry name" value="PROTEIN KINASE RELATED"/>
    <property type="match status" value="1"/>
</dbReference>
<evidence type="ECO:0000256" key="6">
    <source>
        <dbReference type="ARBA" id="ARBA00022840"/>
    </source>
</evidence>
<dbReference type="PROSITE" id="PS50011">
    <property type="entry name" value="PROTEIN_KINASE_DOM"/>
    <property type="match status" value="1"/>
</dbReference>
<keyword evidence="13" id="KW-1185">Reference proteome</keyword>
<evidence type="ECO:0000256" key="5">
    <source>
        <dbReference type="ARBA" id="ARBA00022777"/>
    </source>
</evidence>
<evidence type="ECO:0000256" key="2">
    <source>
        <dbReference type="ARBA" id="ARBA00022527"/>
    </source>
</evidence>
<dbReference type="PROSITE" id="PS00107">
    <property type="entry name" value="PROTEIN_KINASE_ATP"/>
    <property type="match status" value="1"/>
</dbReference>
<dbReference type="EMBL" id="JARXVH010000009">
    <property type="protein sequence ID" value="MDH6218274.1"/>
    <property type="molecule type" value="Genomic_DNA"/>
</dbReference>
<feature type="binding site" evidence="9">
    <location>
        <position position="44"/>
    </location>
    <ligand>
        <name>ATP</name>
        <dbReference type="ChEBI" id="CHEBI:30616"/>
    </ligand>
</feature>
<dbReference type="Pfam" id="PF13360">
    <property type="entry name" value="PQQ_2"/>
    <property type="match status" value="2"/>
</dbReference>
<dbReference type="InterPro" id="IPR018391">
    <property type="entry name" value="PQQ_b-propeller_rpt"/>
</dbReference>
<dbReference type="SMART" id="SM00564">
    <property type="entry name" value="PQQ"/>
    <property type="match status" value="9"/>
</dbReference>
<evidence type="ECO:0000313" key="13">
    <source>
        <dbReference type="Proteomes" id="UP001160499"/>
    </source>
</evidence>
<dbReference type="InterPro" id="IPR015943">
    <property type="entry name" value="WD40/YVTN_repeat-like_dom_sf"/>
</dbReference>
<comment type="catalytic activity">
    <reaction evidence="8">
        <text>L-seryl-[protein] + ATP = O-phospho-L-seryl-[protein] + ADP + H(+)</text>
        <dbReference type="Rhea" id="RHEA:17989"/>
        <dbReference type="Rhea" id="RHEA-COMP:9863"/>
        <dbReference type="Rhea" id="RHEA-COMP:11604"/>
        <dbReference type="ChEBI" id="CHEBI:15378"/>
        <dbReference type="ChEBI" id="CHEBI:29999"/>
        <dbReference type="ChEBI" id="CHEBI:30616"/>
        <dbReference type="ChEBI" id="CHEBI:83421"/>
        <dbReference type="ChEBI" id="CHEBI:456216"/>
        <dbReference type="EC" id="2.7.11.1"/>
    </reaction>
</comment>
<name>A0ABT6LPP5_9ACTN</name>
<dbReference type="GO" id="GO:0016740">
    <property type="term" value="F:transferase activity"/>
    <property type="evidence" value="ECO:0007669"/>
    <property type="project" value="UniProtKB-KW"/>
</dbReference>
<dbReference type="Pfam" id="PF00069">
    <property type="entry name" value="Pkinase"/>
    <property type="match status" value="1"/>
</dbReference>
<feature type="region of interest" description="Disordered" evidence="10">
    <location>
        <begin position="294"/>
        <end position="341"/>
    </location>
</feature>
<accession>A0ABT6LPP5</accession>
<evidence type="ECO:0000313" key="12">
    <source>
        <dbReference type="EMBL" id="MDH6218274.1"/>
    </source>
</evidence>
<dbReference type="InterPro" id="IPR017441">
    <property type="entry name" value="Protein_kinase_ATP_BS"/>
</dbReference>
<protein>
    <recommendedName>
        <fullName evidence="1">non-specific serine/threonine protein kinase</fullName>
        <ecNumber evidence="1">2.7.11.1</ecNumber>
    </recommendedName>
</protein>
<keyword evidence="6 9" id="KW-0067">ATP-binding</keyword>
<keyword evidence="5" id="KW-0418">Kinase</keyword>
<dbReference type="Gene3D" id="2.130.10.10">
    <property type="entry name" value="YVTN repeat-like/Quinoprotein amine dehydrogenase"/>
    <property type="match status" value="1"/>
</dbReference>
<evidence type="ECO:0000256" key="9">
    <source>
        <dbReference type="PROSITE-ProRule" id="PRU10141"/>
    </source>
</evidence>
<feature type="compositionally biased region" description="Pro residues" evidence="10">
    <location>
        <begin position="320"/>
        <end position="331"/>
    </location>
</feature>
<feature type="domain" description="Protein kinase" evidence="11">
    <location>
        <begin position="16"/>
        <end position="271"/>
    </location>
</feature>
<dbReference type="PANTHER" id="PTHR22983:SF6">
    <property type="entry name" value="SERINE_THREONINE-PROTEIN KINASE 36"/>
    <property type="match status" value="1"/>
</dbReference>
<dbReference type="Gene3D" id="2.40.128.630">
    <property type="match status" value="1"/>
</dbReference>
<comment type="caution">
    <text evidence="12">The sequence shown here is derived from an EMBL/GenBank/DDBJ whole genome shotgun (WGS) entry which is preliminary data.</text>
</comment>
<dbReference type="EC" id="2.7.11.1" evidence="1"/>
<evidence type="ECO:0000256" key="3">
    <source>
        <dbReference type="ARBA" id="ARBA00022679"/>
    </source>
</evidence>
<dbReference type="InterPro" id="IPR000719">
    <property type="entry name" value="Prot_kinase_dom"/>
</dbReference>
<gene>
    <name evidence="12" type="ORF">M2283_005606</name>
</gene>
<organism evidence="12 13">
    <name type="scientific">Streptomyces pseudovenezuelae</name>
    <dbReference type="NCBI Taxonomy" id="67350"/>
    <lineage>
        <taxon>Bacteria</taxon>
        <taxon>Bacillati</taxon>
        <taxon>Actinomycetota</taxon>
        <taxon>Actinomycetes</taxon>
        <taxon>Kitasatosporales</taxon>
        <taxon>Streptomycetaceae</taxon>
        <taxon>Streptomyces</taxon>
        <taxon>Streptomyces aurantiacus group</taxon>
    </lineage>
</organism>
<evidence type="ECO:0000256" key="10">
    <source>
        <dbReference type="SAM" id="MobiDB-lite"/>
    </source>
</evidence>
<dbReference type="SMART" id="SM00220">
    <property type="entry name" value="S_TKc"/>
    <property type="match status" value="1"/>
</dbReference>
<feature type="compositionally biased region" description="Low complexity" evidence="10">
    <location>
        <begin position="332"/>
        <end position="341"/>
    </location>
</feature>
<dbReference type="SUPFAM" id="SSF56112">
    <property type="entry name" value="Protein kinase-like (PK-like)"/>
    <property type="match status" value="1"/>
</dbReference>
<dbReference type="Gene3D" id="1.10.510.10">
    <property type="entry name" value="Transferase(Phosphotransferase) domain 1"/>
    <property type="match status" value="1"/>
</dbReference>
<proteinExistence type="predicted"/>
<dbReference type="CDD" id="cd14014">
    <property type="entry name" value="STKc_PknB_like"/>
    <property type="match status" value="1"/>
</dbReference>
<dbReference type="Proteomes" id="UP001160499">
    <property type="component" value="Unassembled WGS sequence"/>
</dbReference>
<dbReference type="InterPro" id="IPR011047">
    <property type="entry name" value="Quinoprotein_ADH-like_sf"/>
</dbReference>
<evidence type="ECO:0000256" key="8">
    <source>
        <dbReference type="ARBA" id="ARBA00048679"/>
    </source>
</evidence>
<evidence type="ECO:0000256" key="7">
    <source>
        <dbReference type="ARBA" id="ARBA00047899"/>
    </source>
</evidence>
<dbReference type="SUPFAM" id="SSF50998">
    <property type="entry name" value="Quinoprotein alcohol dehydrogenase-like"/>
    <property type="match status" value="2"/>
</dbReference>
<keyword evidence="2" id="KW-0723">Serine/threonine-protein kinase</keyword>
<dbReference type="InterPro" id="IPR002372">
    <property type="entry name" value="PQQ_rpt_dom"/>
</dbReference>
<keyword evidence="3 12" id="KW-0808">Transferase</keyword>
<evidence type="ECO:0000256" key="4">
    <source>
        <dbReference type="ARBA" id="ARBA00022741"/>
    </source>
</evidence>
<dbReference type="PROSITE" id="PS00108">
    <property type="entry name" value="PROTEIN_KINASE_ST"/>
    <property type="match status" value="1"/>
</dbReference>
<dbReference type="Gene3D" id="3.30.200.20">
    <property type="entry name" value="Phosphorylase Kinase, domain 1"/>
    <property type="match status" value="1"/>
</dbReference>
<feature type="compositionally biased region" description="Gly residues" evidence="10">
    <location>
        <begin position="308"/>
        <end position="318"/>
    </location>
</feature>
<dbReference type="RefSeq" id="WP_280879161.1">
    <property type="nucleotide sequence ID" value="NZ_JARXVH010000009.1"/>
</dbReference>
<comment type="catalytic activity">
    <reaction evidence="7">
        <text>L-threonyl-[protein] + ATP = O-phospho-L-threonyl-[protein] + ADP + H(+)</text>
        <dbReference type="Rhea" id="RHEA:46608"/>
        <dbReference type="Rhea" id="RHEA-COMP:11060"/>
        <dbReference type="Rhea" id="RHEA-COMP:11605"/>
        <dbReference type="ChEBI" id="CHEBI:15378"/>
        <dbReference type="ChEBI" id="CHEBI:30013"/>
        <dbReference type="ChEBI" id="CHEBI:30616"/>
        <dbReference type="ChEBI" id="CHEBI:61977"/>
        <dbReference type="ChEBI" id="CHEBI:456216"/>
        <dbReference type="EC" id="2.7.11.1"/>
    </reaction>
</comment>
<evidence type="ECO:0000256" key="1">
    <source>
        <dbReference type="ARBA" id="ARBA00012513"/>
    </source>
</evidence>
<dbReference type="Gene3D" id="2.40.10.480">
    <property type="match status" value="2"/>
</dbReference>